<dbReference type="AlphaFoldDB" id="A0A3L8PHR8"/>
<evidence type="ECO:0000259" key="1">
    <source>
        <dbReference type="Pfam" id="PF01510"/>
    </source>
</evidence>
<evidence type="ECO:0000313" key="3">
    <source>
        <dbReference type="Proteomes" id="UP000282515"/>
    </source>
</evidence>
<protein>
    <submittedName>
        <fullName evidence="2">N-acetylmuramoyl-L-alanine amidase</fullName>
    </submittedName>
</protein>
<dbReference type="EMBL" id="RDBF01000013">
    <property type="protein sequence ID" value="RLV54837.1"/>
    <property type="molecule type" value="Genomic_DNA"/>
</dbReference>
<proteinExistence type="predicted"/>
<dbReference type="RefSeq" id="WP_121795333.1">
    <property type="nucleotide sequence ID" value="NZ_RDBF01000013.1"/>
</dbReference>
<dbReference type="InterPro" id="IPR036505">
    <property type="entry name" value="Amidase/PGRP_sf"/>
</dbReference>
<comment type="caution">
    <text evidence="2">The sequence shown here is derived from an EMBL/GenBank/DDBJ whole genome shotgun (WGS) entry which is preliminary data.</text>
</comment>
<organism evidence="2 3">
    <name type="scientific">Aeromicrobium phragmitis</name>
    <dbReference type="NCBI Taxonomy" id="2478914"/>
    <lineage>
        <taxon>Bacteria</taxon>
        <taxon>Bacillati</taxon>
        <taxon>Actinomycetota</taxon>
        <taxon>Actinomycetes</taxon>
        <taxon>Propionibacteriales</taxon>
        <taxon>Nocardioidaceae</taxon>
        <taxon>Aeromicrobium</taxon>
    </lineage>
</organism>
<dbReference type="GO" id="GO:0008745">
    <property type="term" value="F:N-acetylmuramoyl-L-alanine amidase activity"/>
    <property type="evidence" value="ECO:0007669"/>
    <property type="project" value="InterPro"/>
</dbReference>
<dbReference type="Proteomes" id="UP000282515">
    <property type="component" value="Unassembled WGS sequence"/>
</dbReference>
<dbReference type="Gene3D" id="3.40.80.10">
    <property type="entry name" value="Peptidoglycan recognition protein-like"/>
    <property type="match status" value="1"/>
</dbReference>
<sequence>MAYQLGIPDALRRFGVPVEVVPGWERRGRVSLVPGGVTCHWTAGPRGARGRPSLNVVVHGRPSLSGPLCNVYFDRNGVAVVVAAGTANHAGRGNWRGLFGNHRVFGIEAESAGDLDGSDWTTAQRENYPKVAAALQWLTGNPDPQMVHGHNEWTTAKIDIRDWPMPLMRQQVAALLQGGSPLGGFLMALSDSEQSEILEIVRDLRPGKEGRWHDGPGFRMIREVRNAVADMHPRVNHLHEQYRVGTPGRWHDGETFSFFKRLGIRLSTVLPGVSGVGHQGDHWPAINAAITSRGTGDIDVAALAELIAAKLPDDIAKQFVDELSNRLEA</sequence>
<name>A0A3L8PHR8_9ACTN</name>
<dbReference type="OrthoDB" id="514320at2"/>
<reference evidence="2 3" key="1">
    <citation type="submission" date="2018-10" db="EMBL/GenBank/DDBJ databases">
        <title>Aeromicrobium sp. 9W16Y-2 whole genome shotgun sequence.</title>
        <authorList>
            <person name="Li F."/>
        </authorList>
    </citation>
    <scope>NUCLEOTIDE SEQUENCE [LARGE SCALE GENOMIC DNA]</scope>
    <source>
        <strain evidence="2 3">9W16Y-2</strain>
    </source>
</reference>
<feature type="domain" description="N-acetylmuramoyl-L-alanine amidase" evidence="1">
    <location>
        <begin position="36"/>
        <end position="159"/>
    </location>
</feature>
<accession>A0A3L8PHR8</accession>
<dbReference type="SUPFAM" id="SSF55846">
    <property type="entry name" value="N-acetylmuramoyl-L-alanine amidase-like"/>
    <property type="match status" value="1"/>
</dbReference>
<keyword evidence="3" id="KW-1185">Reference proteome</keyword>
<dbReference type="Pfam" id="PF01510">
    <property type="entry name" value="Amidase_2"/>
    <property type="match status" value="1"/>
</dbReference>
<dbReference type="GO" id="GO:0009253">
    <property type="term" value="P:peptidoglycan catabolic process"/>
    <property type="evidence" value="ECO:0007669"/>
    <property type="project" value="InterPro"/>
</dbReference>
<dbReference type="InterPro" id="IPR002502">
    <property type="entry name" value="Amidase_domain"/>
</dbReference>
<gene>
    <name evidence="2" type="ORF">D9V41_14705</name>
</gene>
<evidence type="ECO:0000313" key="2">
    <source>
        <dbReference type="EMBL" id="RLV54837.1"/>
    </source>
</evidence>